<dbReference type="EMBL" id="JAFBRM010000002">
    <property type="protein sequence ID" value="MBM1713612.1"/>
    <property type="molecule type" value="Genomic_DNA"/>
</dbReference>
<comment type="caution">
    <text evidence="1">The sequence shown here is derived from an EMBL/GenBank/DDBJ whole genome shotgun (WGS) entry which is preliminary data.</text>
</comment>
<keyword evidence="2" id="KW-1185">Reference proteome</keyword>
<gene>
    <name evidence="1" type="ORF">JQV55_08565</name>
</gene>
<accession>A0AAE2VXI3</accession>
<dbReference type="Proteomes" id="UP000732193">
    <property type="component" value="Unassembled WGS sequence"/>
</dbReference>
<name>A0AAE2VXI3_9RHOB</name>
<evidence type="ECO:0000313" key="2">
    <source>
        <dbReference type="Proteomes" id="UP000732193"/>
    </source>
</evidence>
<protein>
    <submittedName>
        <fullName evidence="1">Uncharacterized protein</fullName>
    </submittedName>
</protein>
<dbReference type="RefSeq" id="WP_064224241.1">
    <property type="nucleotide sequence ID" value="NZ_JAFBRH010000002.1"/>
</dbReference>
<proteinExistence type="predicted"/>
<reference evidence="1 2" key="1">
    <citation type="submission" date="2021-01" db="EMBL/GenBank/DDBJ databases">
        <title>Diatom-associated Roseobacters Show Island Model of Population Structure.</title>
        <authorList>
            <person name="Qu L."/>
            <person name="Feng X."/>
            <person name="Chen Y."/>
            <person name="Li L."/>
            <person name="Wang X."/>
            <person name="Hu Z."/>
            <person name="Wang H."/>
            <person name="Luo H."/>
        </authorList>
    </citation>
    <scope>NUCLEOTIDE SEQUENCE [LARGE SCALE GENOMIC DNA]</scope>
    <source>
        <strain evidence="1 2">TR60-84</strain>
    </source>
</reference>
<sequence>MNIVEHIWSGTLELRDEANLPPLGNILNSLLAAPMICFTTKQGGPNVQPVVSYAADEVLPGASLADVLFEEFGIEICDRTIVLIEPAETGKAFVLSSQDLGQALGQVLVDLSKLSMGRAASGNGQVVTEVSAKAQQSEKHPELMSLVQ</sequence>
<evidence type="ECO:0000313" key="1">
    <source>
        <dbReference type="EMBL" id="MBM1713612.1"/>
    </source>
</evidence>
<organism evidence="1 2">
    <name type="scientific">Sulfitobacter geojensis</name>
    <dbReference type="NCBI Taxonomy" id="1342299"/>
    <lineage>
        <taxon>Bacteria</taxon>
        <taxon>Pseudomonadati</taxon>
        <taxon>Pseudomonadota</taxon>
        <taxon>Alphaproteobacteria</taxon>
        <taxon>Rhodobacterales</taxon>
        <taxon>Roseobacteraceae</taxon>
        <taxon>Sulfitobacter</taxon>
    </lineage>
</organism>
<dbReference type="AlphaFoldDB" id="A0AAE2VXI3"/>